<organism evidence="2 3">
    <name type="scientific">Marivirga lumbricoides</name>
    <dbReference type="NCBI Taxonomy" id="1046115"/>
    <lineage>
        <taxon>Bacteria</taxon>
        <taxon>Pseudomonadati</taxon>
        <taxon>Bacteroidota</taxon>
        <taxon>Cytophagia</taxon>
        <taxon>Cytophagales</taxon>
        <taxon>Marivirgaceae</taxon>
        <taxon>Marivirga</taxon>
    </lineage>
</organism>
<dbReference type="RefSeq" id="WP_188467245.1">
    <property type="nucleotide sequence ID" value="NZ_BAABHU010000015.1"/>
</dbReference>
<feature type="chain" id="PRO_5045786515" evidence="1">
    <location>
        <begin position="20"/>
        <end position="171"/>
    </location>
</feature>
<keyword evidence="3" id="KW-1185">Reference proteome</keyword>
<proteinExistence type="predicted"/>
<reference evidence="3" key="1">
    <citation type="journal article" date="2019" name="Int. J. Syst. Evol. Microbiol.">
        <title>The Global Catalogue of Microorganisms (GCM) 10K type strain sequencing project: providing services to taxonomists for standard genome sequencing and annotation.</title>
        <authorList>
            <consortium name="The Broad Institute Genomics Platform"/>
            <consortium name="The Broad Institute Genome Sequencing Center for Infectious Disease"/>
            <person name="Wu L."/>
            <person name="Ma J."/>
        </authorList>
    </citation>
    <scope>NUCLEOTIDE SEQUENCE [LARGE SCALE GENOMIC DNA]</scope>
    <source>
        <strain evidence="3">CGMCC 1.10832</strain>
    </source>
</reference>
<evidence type="ECO:0000256" key="1">
    <source>
        <dbReference type="SAM" id="SignalP"/>
    </source>
</evidence>
<sequence length="171" mass="19463">MKNFLFTTCFILVYTLSYAQDGPLYAVQFKTDGGVLLSTQNISAPKDSKASNIEFFTESEENPTAYFPFGSIKELGNEFDMLKLFSDNIPFSYDVSSTKYYLSFMKEKTAGNNFVIQLANVPVVESIDKSSSMYFLPTKFESKVDVEKLVKKLKANFDQNYYDKFVSFGVK</sequence>
<protein>
    <submittedName>
        <fullName evidence="2">Uncharacterized protein</fullName>
    </submittedName>
</protein>
<evidence type="ECO:0000313" key="3">
    <source>
        <dbReference type="Proteomes" id="UP000636010"/>
    </source>
</evidence>
<accession>A0ABQ1N933</accession>
<dbReference type="Proteomes" id="UP000636010">
    <property type="component" value="Unassembled WGS sequence"/>
</dbReference>
<dbReference type="EMBL" id="BMEC01000015">
    <property type="protein sequence ID" value="GGC51452.1"/>
    <property type="molecule type" value="Genomic_DNA"/>
</dbReference>
<feature type="signal peptide" evidence="1">
    <location>
        <begin position="1"/>
        <end position="19"/>
    </location>
</feature>
<keyword evidence="1" id="KW-0732">Signal</keyword>
<evidence type="ECO:0000313" key="2">
    <source>
        <dbReference type="EMBL" id="GGC51452.1"/>
    </source>
</evidence>
<gene>
    <name evidence="2" type="ORF">GCM10011506_41480</name>
</gene>
<name>A0ABQ1N933_9BACT</name>
<comment type="caution">
    <text evidence="2">The sequence shown here is derived from an EMBL/GenBank/DDBJ whole genome shotgun (WGS) entry which is preliminary data.</text>
</comment>